<gene>
    <name evidence="7" type="ORF">ZEAMMB73_Zm00001d045042</name>
</gene>
<dbReference type="AlphaFoldDB" id="A0A1D6NT63"/>
<dbReference type="Gene3D" id="3.40.50.2000">
    <property type="entry name" value="Glycogen Phosphorylase B"/>
    <property type="match status" value="1"/>
</dbReference>
<evidence type="ECO:0000256" key="4">
    <source>
        <dbReference type="ARBA" id="ARBA00022679"/>
    </source>
</evidence>
<reference evidence="7" key="1">
    <citation type="submission" date="2015-12" db="EMBL/GenBank/DDBJ databases">
        <title>Update maize B73 reference genome by single molecule sequencing technologies.</title>
        <authorList>
            <consortium name="Maize Genome Sequencing Project"/>
            <person name="Ware D."/>
        </authorList>
    </citation>
    <scope>NUCLEOTIDE SEQUENCE</scope>
    <source>
        <tissue evidence="7">Seedling</tissue>
    </source>
</reference>
<comment type="similarity">
    <text evidence="1">Belongs to the glycosyltransferase 1 family. Plant sucrose synthase subfamily.</text>
</comment>
<proteinExistence type="inferred from homology"/>
<evidence type="ECO:0000256" key="1">
    <source>
        <dbReference type="ARBA" id="ARBA00005894"/>
    </source>
</evidence>
<dbReference type="Pfam" id="PF00862">
    <property type="entry name" value="GT-B_Sucrose_synth"/>
    <property type="match status" value="1"/>
</dbReference>
<dbReference type="SUPFAM" id="SSF53756">
    <property type="entry name" value="UDP-Glycosyltransferase/glycogen phosphorylase"/>
    <property type="match status" value="1"/>
</dbReference>
<sequence>MMFNVVILSPHGYFAQSNVLGYPDTGGQVVYILDQVRALENEMLLRIKQQGLDITPKILIVTRLLPDAAGTTCGQRLEKVIGTEHTDIIRVPFRNENGILRKWISRFDVWPYLETYTEDVSSEIMKEMQAKPDLIIGNYSDGNLVATLLAHKLGVTQCTIAHALEKTKYPNSDIYLVSKNFGSFSFFFLV</sequence>
<organism evidence="7">
    <name type="scientific">Zea mays</name>
    <name type="common">Maize</name>
    <dbReference type="NCBI Taxonomy" id="4577"/>
    <lineage>
        <taxon>Eukaryota</taxon>
        <taxon>Viridiplantae</taxon>
        <taxon>Streptophyta</taxon>
        <taxon>Embryophyta</taxon>
        <taxon>Tracheophyta</taxon>
        <taxon>Spermatophyta</taxon>
        <taxon>Magnoliopsida</taxon>
        <taxon>Liliopsida</taxon>
        <taxon>Poales</taxon>
        <taxon>Poaceae</taxon>
        <taxon>PACMAD clade</taxon>
        <taxon>Panicoideae</taxon>
        <taxon>Andropogonodae</taxon>
        <taxon>Andropogoneae</taxon>
        <taxon>Tripsacinae</taxon>
        <taxon>Zea</taxon>
    </lineage>
</organism>
<evidence type="ECO:0000259" key="6">
    <source>
        <dbReference type="Pfam" id="PF00862"/>
    </source>
</evidence>
<dbReference type="GO" id="GO:0005985">
    <property type="term" value="P:sucrose metabolic process"/>
    <property type="evidence" value="ECO:0007669"/>
    <property type="project" value="InterPro"/>
</dbReference>
<comment type="catalytic activity">
    <reaction evidence="5">
        <text>an NDP-alpha-D-glucose + D-fructose = a ribonucleoside 5'-diphosphate + sucrose + H(+)</text>
        <dbReference type="Rhea" id="RHEA:16241"/>
        <dbReference type="ChEBI" id="CHEBI:15378"/>
        <dbReference type="ChEBI" id="CHEBI:17992"/>
        <dbReference type="ChEBI" id="CHEBI:37721"/>
        <dbReference type="ChEBI" id="CHEBI:57930"/>
        <dbReference type="ChEBI" id="CHEBI:76533"/>
        <dbReference type="EC" id="2.4.1.13"/>
    </reaction>
</comment>
<accession>A0A1D6NT63</accession>
<dbReference type="EC" id="2.4.1.13" evidence="2"/>
<evidence type="ECO:0000256" key="3">
    <source>
        <dbReference type="ARBA" id="ARBA00022676"/>
    </source>
</evidence>
<dbReference type="InterPro" id="IPR000368">
    <property type="entry name" value="Sucrose_synth_GT-B1"/>
</dbReference>
<protein>
    <recommendedName>
        <fullName evidence="2">sucrose synthase</fullName>
        <ecNumber evidence="2">2.4.1.13</ecNumber>
    </recommendedName>
</protein>
<dbReference type="PANTHER" id="PTHR45839">
    <property type="match status" value="1"/>
</dbReference>
<dbReference type="EMBL" id="CM000785">
    <property type="protein sequence ID" value="AQL01409.1"/>
    <property type="molecule type" value="Genomic_DNA"/>
</dbReference>
<name>A0A1D6NT63_MAIZE</name>
<evidence type="ECO:0000313" key="7">
    <source>
        <dbReference type="EMBL" id="AQL01409.1"/>
    </source>
</evidence>
<feature type="domain" description="Sucrose synthase first GT-B" evidence="6">
    <location>
        <begin position="1"/>
        <end position="177"/>
    </location>
</feature>
<evidence type="ECO:0000256" key="5">
    <source>
        <dbReference type="ARBA" id="ARBA00049030"/>
    </source>
</evidence>
<keyword evidence="3" id="KW-0328">Glycosyltransferase</keyword>
<dbReference type="InterPro" id="IPR012820">
    <property type="entry name" value="Sucrose_synthase_pln/cyn"/>
</dbReference>
<dbReference type="PANTHER" id="PTHR45839:SF7">
    <property type="entry name" value="SUCROSE SYNTHASE 1"/>
    <property type="match status" value="1"/>
</dbReference>
<keyword evidence="4" id="KW-0808">Transferase</keyword>
<dbReference type="GO" id="GO:0016157">
    <property type="term" value="F:sucrose synthase activity"/>
    <property type="evidence" value="ECO:0007669"/>
    <property type="project" value="UniProtKB-EC"/>
</dbReference>
<evidence type="ECO:0000256" key="2">
    <source>
        <dbReference type="ARBA" id="ARBA00012540"/>
    </source>
</evidence>